<keyword evidence="1" id="KW-0732">Signal</keyword>
<protein>
    <submittedName>
        <fullName evidence="2">Uncharacterized protein</fullName>
    </submittedName>
</protein>
<dbReference type="KEGG" id="cwo:Cwoe_2599"/>
<organism evidence="2 3">
    <name type="scientific">Conexibacter woesei (strain DSM 14684 / CCUG 47730 / CIP 108061 / JCM 11494 / NBRC 100937 / ID131577)</name>
    <dbReference type="NCBI Taxonomy" id="469383"/>
    <lineage>
        <taxon>Bacteria</taxon>
        <taxon>Bacillati</taxon>
        <taxon>Actinomycetota</taxon>
        <taxon>Thermoleophilia</taxon>
        <taxon>Solirubrobacterales</taxon>
        <taxon>Conexibacteraceae</taxon>
        <taxon>Conexibacter</taxon>
    </lineage>
</organism>
<reference evidence="2 3" key="1">
    <citation type="journal article" date="2010" name="Stand. Genomic Sci.">
        <title>Complete genome sequence of Conexibacter woesei type strain (ID131577).</title>
        <authorList>
            <person name="Pukall R."/>
            <person name="Lapidus A."/>
            <person name="Glavina Del Rio T."/>
            <person name="Copeland A."/>
            <person name="Tice H."/>
            <person name="Cheng J.-F."/>
            <person name="Lucas S."/>
            <person name="Chen F."/>
            <person name="Nolan M."/>
            <person name="Bruce D."/>
            <person name="Goodwin L."/>
            <person name="Pitluck S."/>
            <person name="Mavromatis K."/>
            <person name="Ivanova N."/>
            <person name="Ovchinnikova G."/>
            <person name="Pati A."/>
            <person name="Chen A."/>
            <person name="Palaniappan K."/>
            <person name="Land M."/>
            <person name="Hauser L."/>
            <person name="Chang Y.-J."/>
            <person name="Jeffries C.D."/>
            <person name="Chain P."/>
            <person name="Meincke L."/>
            <person name="Sims D."/>
            <person name="Brettin T."/>
            <person name="Detter J.C."/>
            <person name="Rohde M."/>
            <person name="Goeker M."/>
            <person name="Bristow J."/>
            <person name="Eisen J.A."/>
            <person name="Markowitz V."/>
            <person name="Kyrpides N.C."/>
            <person name="Klenk H.-P."/>
            <person name="Hugenholtz P."/>
        </authorList>
    </citation>
    <scope>NUCLEOTIDE SEQUENCE [LARGE SCALE GENOMIC DNA]</scope>
    <source>
        <strain evidence="3">DSM 14684 / CIP 108061 / JCM 11494 / NBRC 100937 / ID131577</strain>
    </source>
</reference>
<name>D3F8Q4_CONWI</name>
<evidence type="ECO:0000313" key="3">
    <source>
        <dbReference type="Proteomes" id="UP000008229"/>
    </source>
</evidence>
<keyword evidence="3" id="KW-1185">Reference proteome</keyword>
<proteinExistence type="predicted"/>
<dbReference type="HOGENOM" id="CLU_128645_0_0_11"/>
<dbReference type="Proteomes" id="UP000008229">
    <property type="component" value="Chromosome"/>
</dbReference>
<gene>
    <name evidence="2" type="ordered locus">Cwoe_2599</name>
</gene>
<dbReference type="STRING" id="469383.Cwoe_2599"/>
<evidence type="ECO:0000256" key="1">
    <source>
        <dbReference type="SAM" id="SignalP"/>
    </source>
</evidence>
<dbReference type="AlphaFoldDB" id="D3F8Q4"/>
<feature type="signal peptide" evidence="1">
    <location>
        <begin position="1"/>
        <end position="29"/>
    </location>
</feature>
<feature type="chain" id="PRO_5003043301" evidence="1">
    <location>
        <begin position="30"/>
        <end position="189"/>
    </location>
</feature>
<accession>D3F8Q4</accession>
<sequence precursor="true">MSLVKRATCLLGTAIALVCAAFVSGSAVAAVSPNPYSSTTDTGRLVFRTPFGVSSCTLSGVNIVLAGTSLGAAGSVSALTLSGCGSEFNLGNASLVTSTVPVDVAIVGDAAGSASGTATVSNLRFLLTSALTRGECLYAGTLRGRVTNGASTVTATGELNLIRTLGANFCWSNRLATDVSLSTGAVISW</sequence>
<evidence type="ECO:0000313" key="2">
    <source>
        <dbReference type="EMBL" id="ADB51018.1"/>
    </source>
</evidence>
<reference evidence="3" key="2">
    <citation type="submission" date="2010-01" db="EMBL/GenBank/DDBJ databases">
        <title>The complete genome of Conexibacter woesei DSM 14684.</title>
        <authorList>
            <consortium name="US DOE Joint Genome Institute (JGI-PGF)"/>
            <person name="Lucas S."/>
            <person name="Copeland A."/>
            <person name="Lapidus A."/>
            <person name="Glavina del Rio T."/>
            <person name="Dalin E."/>
            <person name="Tice H."/>
            <person name="Bruce D."/>
            <person name="Goodwin L."/>
            <person name="Pitluck S."/>
            <person name="Kyrpides N."/>
            <person name="Mavromatis K."/>
            <person name="Ivanova N."/>
            <person name="Mikhailova N."/>
            <person name="Chertkov O."/>
            <person name="Brettin T."/>
            <person name="Detter J.C."/>
            <person name="Han C."/>
            <person name="Larimer F."/>
            <person name="Land M."/>
            <person name="Hauser L."/>
            <person name="Markowitz V."/>
            <person name="Cheng J.-F."/>
            <person name="Hugenholtz P."/>
            <person name="Woyke T."/>
            <person name="Wu D."/>
            <person name="Pukall R."/>
            <person name="Steenblock K."/>
            <person name="Schneider S."/>
            <person name="Klenk H.-P."/>
            <person name="Eisen J.A."/>
        </authorList>
    </citation>
    <scope>NUCLEOTIDE SEQUENCE [LARGE SCALE GENOMIC DNA]</scope>
    <source>
        <strain evidence="3">DSM 14684 / CIP 108061 / JCM 11494 / NBRC 100937 / ID131577</strain>
    </source>
</reference>
<dbReference type="EMBL" id="CP001854">
    <property type="protein sequence ID" value="ADB51018.1"/>
    <property type="molecule type" value="Genomic_DNA"/>
</dbReference>